<evidence type="ECO:0000259" key="2">
    <source>
        <dbReference type="Pfam" id="PF13309"/>
    </source>
</evidence>
<dbReference type="Pfam" id="PF08348">
    <property type="entry name" value="PAS_6"/>
    <property type="match status" value="1"/>
</dbReference>
<dbReference type="PANTHER" id="PTHR35568">
    <property type="entry name" value="TRANSCRIPTIONAL REGULATOR DAUR"/>
    <property type="match status" value="1"/>
</dbReference>
<protein>
    <recommendedName>
        <fullName evidence="5">YheO-like PAS domain protein</fullName>
    </recommendedName>
</protein>
<dbReference type="InterPro" id="IPR039445">
    <property type="entry name" value="DauR-like_HTH"/>
</dbReference>
<reference evidence="3 4" key="1">
    <citation type="submission" date="2019-08" db="EMBL/GenBank/DDBJ databases">
        <title>In-depth cultivation of the pig gut microbiome towards novel bacterial diversity and tailored functional studies.</title>
        <authorList>
            <person name="Wylensek D."/>
            <person name="Hitch T.C.A."/>
            <person name="Clavel T."/>
        </authorList>
    </citation>
    <scope>NUCLEOTIDE SEQUENCE [LARGE SCALE GENOMIC DNA]</scope>
    <source>
        <strain evidence="3 4">WCA-MUC-591-APC-4B</strain>
    </source>
</reference>
<evidence type="ECO:0000313" key="4">
    <source>
        <dbReference type="Proteomes" id="UP000469424"/>
    </source>
</evidence>
<sequence>MTQEERINMLSNIAKGLSKIMGSDTEVAVHDLQEMKLSYVANGYVTGRKAGCPLDEGVGQSIEKLSDEDDHLVGFESHTGKGKKLRASHMLFRDENGDVAAMLCVNQDTSTIDGILQYLGNMVRVNLHEGEQENMLGEEDYIQKMTQDVIRRSAEAMNPVELTTKEGKMELIRRLRIQGVFDVKDAIPYVCKVISVSQATLYNYLRDLRNDDELEPIERLKVK</sequence>
<evidence type="ECO:0000259" key="1">
    <source>
        <dbReference type="Pfam" id="PF08348"/>
    </source>
</evidence>
<evidence type="ECO:0000313" key="3">
    <source>
        <dbReference type="EMBL" id="MST70521.1"/>
    </source>
</evidence>
<evidence type="ECO:0008006" key="5">
    <source>
        <dbReference type="Google" id="ProtNLM"/>
    </source>
</evidence>
<dbReference type="Proteomes" id="UP000469424">
    <property type="component" value="Unassembled WGS sequence"/>
</dbReference>
<proteinExistence type="predicted"/>
<gene>
    <name evidence="3" type="ORF">FYJ65_04065</name>
</gene>
<dbReference type="InterPro" id="IPR039446">
    <property type="entry name" value="DauR-like"/>
</dbReference>
<name>A0A6N7XLR4_9FIRM</name>
<dbReference type="PANTHER" id="PTHR35568:SF1">
    <property type="entry name" value="TRANSCRIPTIONAL REGULATOR DAUR"/>
    <property type="match status" value="1"/>
</dbReference>
<dbReference type="Pfam" id="PF13309">
    <property type="entry name" value="HTH_22"/>
    <property type="match status" value="1"/>
</dbReference>
<accession>A0A6N7XLR4</accession>
<dbReference type="InterPro" id="IPR013559">
    <property type="entry name" value="YheO"/>
</dbReference>
<dbReference type="RefSeq" id="WP_154554088.1">
    <property type="nucleotide sequence ID" value="NZ_JAQXUZ010000014.1"/>
</dbReference>
<feature type="domain" description="Transcriptional regulator DauR-like HTH" evidence="2">
    <location>
        <begin position="146"/>
        <end position="206"/>
    </location>
</feature>
<comment type="caution">
    <text evidence="3">The sequence shown here is derived from an EMBL/GenBank/DDBJ whole genome shotgun (WGS) entry which is preliminary data.</text>
</comment>
<organism evidence="3 4">
    <name type="scientific">Mogibacterium kristiansenii</name>
    <dbReference type="NCBI Taxonomy" id="2606708"/>
    <lineage>
        <taxon>Bacteria</taxon>
        <taxon>Bacillati</taxon>
        <taxon>Bacillota</taxon>
        <taxon>Clostridia</taxon>
        <taxon>Peptostreptococcales</taxon>
        <taxon>Anaerovoracaceae</taxon>
        <taxon>Mogibacterium</taxon>
    </lineage>
</organism>
<dbReference type="EMBL" id="VUNA01000006">
    <property type="protein sequence ID" value="MST70521.1"/>
    <property type="molecule type" value="Genomic_DNA"/>
</dbReference>
<keyword evidence="4" id="KW-1185">Reference proteome</keyword>
<dbReference type="AlphaFoldDB" id="A0A6N7XLR4"/>
<feature type="domain" description="YheO-like" evidence="1">
    <location>
        <begin position="8"/>
        <end position="113"/>
    </location>
</feature>